<evidence type="ECO:0000259" key="2">
    <source>
        <dbReference type="PROSITE" id="PS50883"/>
    </source>
</evidence>
<dbReference type="Proteomes" id="UP001324287">
    <property type="component" value="Chromosome"/>
</dbReference>
<organism evidence="4 5">
    <name type="scientific">Blastococcus brunescens</name>
    <dbReference type="NCBI Taxonomy" id="1564165"/>
    <lineage>
        <taxon>Bacteria</taxon>
        <taxon>Bacillati</taxon>
        <taxon>Actinomycetota</taxon>
        <taxon>Actinomycetes</taxon>
        <taxon>Geodermatophilales</taxon>
        <taxon>Geodermatophilaceae</taxon>
        <taxon>Blastococcus</taxon>
    </lineage>
</organism>
<dbReference type="PROSITE" id="PS50883">
    <property type="entry name" value="EAL"/>
    <property type="match status" value="1"/>
</dbReference>
<name>A0ABZ1AVN6_9ACTN</name>
<dbReference type="InterPro" id="IPR001633">
    <property type="entry name" value="EAL_dom"/>
</dbReference>
<evidence type="ECO:0000259" key="3">
    <source>
        <dbReference type="PROSITE" id="PS50887"/>
    </source>
</evidence>
<dbReference type="InterPro" id="IPR043128">
    <property type="entry name" value="Rev_trsase/Diguanyl_cyclase"/>
</dbReference>
<dbReference type="Gene3D" id="3.30.450.20">
    <property type="entry name" value="PAS domain"/>
    <property type="match status" value="1"/>
</dbReference>
<dbReference type="SMART" id="SM00052">
    <property type="entry name" value="EAL"/>
    <property type="match status" value="1"/>
</dbReference>
<dbReference type="InterPro" id="IPR000014">
    <property type="entry name" value="PAS"/>
</dbReference>
<dbReference type="PANTHER" id="PTHR44757:SF2">
    <property type="entry name" value="BIOFILM ARCHITECTURE MAINTENANCE PROTEIN MBAA"/>
    <property type="match status" value="1"/>
</dbReference>
<dbReference type="InterPro" id="IPR013767">
    <property type="entry name" value="PAS_fold"/>
</dbReference>
<dbReference type="SMART" id="SM00091">
    <property type="entry name" value="PAS"/>
    <property type="match status" value="1"/>
</dbReference>
<dbReference type="Gene3D" id="3.20.20.450">
    <property type="entry name" value="EAL domain"/>
    <property type="match status" value="1"/>
</dbReference>
<dbReference type="SUPFAM" id="SSF55073">
    <property type="entry name" value="Nucleotide cyclase"/>
    <property type="match status" value="1"/>
</dbReference>
<dbReference type="CDD" id="cd01949">
    <property type="entry name" value="GGDEF"/>
    <property type="match status" value="1"/>
</dbReference>
<feature type="domain" description="GGDEF" evidence="3">
    <location>
        <begin position="252"/>
        <end position="389"/>
    </location>
</feature>
<dbReference type="InterPro" id="IPR000160">
    <property type="entry name" value="GGDEF_dom"/>
</dbReference>
<dbReference type="PROSITE" id="PS50887">
    <property type="entry name" value="GGDEF"/>
    <property type="match status" value="1"/>
</dbReference>
<evidence type="ECO:0000313" key="5">
    <source>
        <dbReference type="Proteomes" id="UP001324287"/>
    </source>
</evidence>
<dbReference type="Pfam" id="PF00990">
    <property type="entry name" value="GGDEF"/>
    <property type="match status" value="1"/>
</dbReference>
<keyword evidence="5" id="KW-1185">Reference proteome</keyword>
<proteinExistence type="predicted"/>
<dbReference type="Gene3D" id="3.30.70.270">
    <property type="match status" value="1"/>
</dbReference>
<dbReference type="CDD" id="cd00130">
    <property type="entry name" value="PAS"/>
    <property type="match status" value="1"/>
</dbReference>
<dbReference type="InterPro" id="IPR052155">
    <property type="entry name" value="Biofilm_reg_signaling"/>
</dbReference>
<dbReference type="RefSeq" id="WP_324273974.1">
    <property type="nucleotide sequence ID" value="NZ_CP141261.1"/>
</dbReference>
<dbReference type="InterPro" id="IPR035965">
    <property type="entry name" value="PAS-like_dom_sf"/>
</dbReference>
<dbReference type="PROSITE" id="PS50112">
    <property type="entry name" value="PAS"/>
    <property type="match status" value="1"/>
</dbReference>
<dbReference type="PANTHER" id="PTHR44757">
    <property type="entry name" value="DIGUANYLATE CYCLASE DGCP"/>
    <property type="match status" value="1"/>
</dbReference>
<dbReference type="NCBIfam" id="TIGR00254">
    <property type="entry name" value="GGDEF"/>
    <property type="match status" value="1"/>
</dbReference>
<dbReference type="NCBIfam" id="TIGR00229">
    <property type="entry name" value="sensory_box"/>
    <property type="match status" value="1"/>
</dbReference>
<dbReference type="EMBL" id="CP141261">
    <property type="protein sequence ID" value="WRL62622.1"/>
    <property type="molecule type" value="Genomic_DNA"/>
</dbReference>
<dbReference type="Pfam" id="PF00563">
    <property type="entry name" value="EAL"/>
    <property type="match status" value="1"/>
</dbReference>
<dbReference type="CDD" id="cd01948">
    <property type="entry name" value="EAL"/>
    <property type="match status" value="1"/>
</dbReference>
<evidence type="ECO:0000313" key="4">
    <source>
        <dbReference type="EMBL" id="WRL62622.1"/>
    </source>
</evidence>
<dbReference type="InterPro" id="IPR035919">
    <property type="entry name" value="EAL_sf"/>
</dbReference>
<feature type="domain" description="EAL" evidence="2">
    <location>
        <begin position="398"/>
        <end position="659"/>
    </location>
</feature>
<sequence>MAMLASGIRAVDTDPGDLKEVLEPAAGLPLLGFFVSAVSAYAVGGLVAVQLVGGRSASTVEGLALGTLLTLSFVRQLLWARDGARLTGRLQRTEAYFRALVSSAEDVTAVVDAQGSVTWLSGAVRTQLGWTAQDLTGRNLRELLHPDDRGMVDRAAAVLSGSRTTGLPATVRLRTQDGAWRDVEITGAARAGVPGTALRDSLVLHLRDVTERRSSQRELERLAYTDFLTGLPNRAQLMAALASARTRAANGPAACLLLLDLDGFKPVNDIAGHEAGDHLLVQVADRLRANVREGDLISRLGGDEFAILVADGIEEATALAERIVTDLRTVRPAVGSTGYTEGLVLDISGSIGVTELDPADEVSTTIRRADLALRAAKAAGKSCVRTAGHAIDSAMGRRAQLAGDLPTAIEQEQFRIVYQPVAGLEDRRILGLEALVRWDHPVLGTVPPDEFIELAEADGLIVPLQQWVLRRATTDFADLLAEDRDLKLGVNVSVRHLQAGCLAPDVAQALADSGVPPDRLMIEVTESIMLDAEDRLQSDLATLREMGCIISLDDFGRGYSSLAYLARLPVDVLKMDREFIGDIETDPRGAALVAAVVELGRTLGMDVVAEGSRPPASCGPCAPCSVVSSRAGCSADRCPWRTCRRSSTPSIRLCSGRVPIWTPVSTWWDRLVDDRPR</sequence>
<dbReference type="SUPFAM" id="SSF141868">
    <property type="entry name" value="EAL domain-like"/>
    <property type="match status" value="1"/>
</dbReference>
<dbReference type="Pfam" id="PF00989">
    <property type="entry name" value="PAS"/>
    <property type="match status" value="1"/>
</dbReference>
<dbReference type="SMART" id="SM00267">
    <property type="entry name" value="GGDEF"/>
    <property type="match status" value="1"/>
</dbReference>
<reference evidence="4 5" key="1">
    <citation type="submission" date="2023-12" db="EMBL/GenBank/DDBJ databases">
        <title>Blastococcus brunescens sp. nov., an actonobacterium isolated from sandstone collected in sahara desert.</title>
        <authorList>
            <person name="Gtari M."/>
            <person name="Ghodhbane F."/>
        </authorList>
    </citation>
    <scope>NUCLEOTIDE SEQUENCE [LARGE SCALE GENOMIC DNA]</scope>
    <source>
        <strain evidence="4 5">BMG 8361</strain>
    </source>
</reference>
<dbReference type="SUPFAM" id="SSF55785">
    <property type="entry name" value="PYP-like sensor domain (PAS domain)"/>
    <property type="match status" value="1"/>
</dbReference>
<evidence type="ECO:0000259" key="1">
    <source>
        <dbReference type="PROSITE" id="PS50112"/>
    </source>
</evidence>
<accession>A0ABZ1AVN6</accession>
<dbReference type="InterPro" id="IPR029787">
    <property type="entry name" value="Nucleotide_cyclase"/>
</dbReference>
<protein>
    <submittedName>
        <fullName evidence="4">EAL domain-containing protein</fullName>
    </submittedName>
</protein>
<feature type="domain" description="PAS" evidence="1">
    <location>
        <begin position="93"/>
        <end position="149"/>
    </location>
</feature>
<gene>
    <name evidence="4" type="ORF">U6N30_22105</name>
</gene>